<dbReference type="InterPro" id="IPR036527">
    <property type="entry name" value="SCP2_sterol-bd_dom_sf"/>
</dbReference>
<dbReference type="Gene3D" id="3.30.1050.20">
    <property type="match status" value="1"/>
</dbReference>
<dbReference type="SUPFAM" id="SSF55718">
    <property type="entry name" value="SCP-like"/>
    <property type="match status" value="1"/>
</dbReference>
<dbReference type="Proteomes" id="UP001500729">
    <property type="component" value="Unassembled WGS sequence"/>
</dbReference>
<accession>A0ABN1DKU6</accession>
<organism evidence="3 4">
    <name type="scientific">Saccharopolyspora erythraea</name>
    <name type="common">Streptomyces erythraeus</name>
    <dbReference type="NCBI Taxonomy" id="1836"/>
    <lineage>
        <taxon>Bacteria</taxon>
        <taxon>Bacillati</taxon>
        <taxon>Actinomycetota</taxon>
        <taxon>Actinomycetes</taxon>
        <taxon>Pseudonocardiales</taxon>
        <taxon>Pseudonocardiaceae</taxon>
        <taxon>Saccharopolyspora</taxon>
    </lineage>
</organism>
<evidence type="ECO:0000259" key="1">
    <source>
        <dbReference type="Pfam" id="PF07398"/>
    </source>
</evidence>
<keyword evidence="4" id="KW-1185">Reference proteome</keyword>
<dbReference type="InterPro" id="IPR017517">
    <property type="entry name" value="Maleyloyr_isom"/>
</dbReference>
<dbReference type="InterPro" id="IPR034660">
    <property type="entry name" value="DinB/YfiT-like"/>
</dbReference>
<gene>
    <name evidence="3" type="ORF">GCM10009533_50470</name>
</gene>
<dbReference type="GO" id="GO:0016853">
    <property type="term" value="F:isomerase activity"/>
    <property type="evidence" value="ECO:0007669"/>
    <property type="project" value="UniProtKB-KW"/>
</dbReference>
<dbReference type="Gene3D" id="1.20.120.450">
    <property type="entry name" value="dinb family like domain"/>
    <property type="match status" value="1"/>
</dbReference>
<dbReference type="InterPro" id="IPR024344">
    <property type="entry name" value="MDMPI_metal-binding"/>
</dbReference>
<name>A0ABN1DKU6_SACER</name>
<evidence type="ECO:0000313" key="3">
    <source>
        <dbReference type="EMBL" id="GAA0545435.1"/>
    </source>
</evidence>
<dbReference type="EMBL" id="BAAAGS010000039">
    <property type="protein sequence ID" value="GAA0545435.1"/>
    <property type="molecule type" value="Genomic_DNA"/>
</dbReference>
<sequence>MSLSTEDVVAEVREGHARIAALVEELTDAQARGDSALPGWSRGHVLTHLADLARAFTRVTEHALRGRLVEVYEGGRPARNASIEAGAGRSAADLRAAVVESADELDNAWKQVDSEDWQRPVTYRDGVLLDVLHCRWREVEIHAADLALGRGVADWSPDFCAHALDFLAPRVPDGMALTLRPDDSDLRRQWGSGEPVEVRGALTDLTAWMAGRTPTGPLVSSSGAVAQLGPWP</sequence>
<dbReference type="NCBIfam" id="TIGR03083">
    <property type="entry name" value="maleylpyruvate isomerase family mycothiol-dependent enzyme"/>
    <property type="match status" value="1"/>
</dbReference>
<reference evidence="3 4" key="1">
    <citation type="journal article" date="2019" name="Int. J. Syst. Evol. Microbiol.">
        <title>The Global Catalogue of Microorganisms (GCM) 10K type strain sequencing project: providing services to taxonomists for standard genome sequencing and annotation.</title>
        <authorList>
            <consortium name="The Broad Institute Genomics Platform"/>
            <consortium name="The Broad Institute Genome Sequencing Center for Infectious Disease"/>
            <person name="Wu L."/>
            <person name="Ma J."/>
        </authorList>
    </citation>
    <scope>NUCLEOTIDE SEQUENCE [LARGE SCALE GENOMIC DNA]</scope>
    <source>
        <strain evidence="3 4">JCM 10303</strain>
    </source>
</reference>
<dbReference type="SUPFAM" id="SSF109854">
    <property type="entry name" value="DinB/YfiT-like putative metalloenzymes"/>
    <property type="match status" value="1"/>
</dbReference>
<dbReference type="InterPro" id="IPR010872">
    <property type="entry name" value="MDMPI_C-term_domain"/>
</dbReference>
<dbReference type="RefSeq" id="WP_009947376.1">
    <property type="nucleotide sequence ID" value="NZ_BAAAGS010000039.1"/>
</dbReference>
<feature type="domain" description="Mycothiol-dependent maleylpyruvate isomerase metal-binding" evidence="2">
    <location>
        <begin position="12"/>
        <end position="147"/>
    </location>
</feature>
<proteinExistence type="predicted"/>
<dbReference type="Pfam" id="PF07398">
    <property type="entry name" value="MDMPI_C"/>
    <property type="match status" value="1"/>
</dbReference>
<comment type="caution">
    <text evidence="3">The sequence shown here is derived from an EMBL/GenBank/DDBJ whole genome shotgun (WGS) entry which is preliminary data.</text>
</comment>
<feature type="domain" description="MDMPI C-terminal" evidence="1">
    <location>
        <begin position="154"/>
        <end position="229"/>
    </location>
</feature>
<evidence type="ECO:0000259" key="2">
    <source>
        <dbReference type="Pfam" id="PF11716"/>
    </source>
</evidence>
<evidence type="ECO:0000313" key="4">
    <source>
        <dbReference type="Proteomes" id="UP001500729"/>
    </source>
</evidence>
<keyword evidence="3" id="KW-0413">Isomerase</keyword>
<protein>
    <submittedName>
        <fullName evidence="3">Maleylpyruvate isomerase family mycothiol-dependent enzyme</fullName>
    </submittedName>
</protein>
<dbReference type="Pfam" id="PF11716">
    <property type="entry name" value="MDMPI_N"/>
    <property type="match status" value="1"/>
</dbReference>